<dbReference type="GO" id="GO:0005686">
    <property type="term" value="C:U2 snRNP"/>
    <property type="evidence" value="ECO:0007669"/>
    <property type="project" value="TreeGrafter"/>
</dbReference>
<name>A0A9P9ITS2_9PLEO</name>
<protein>
    <submittedName>
        <fullName evidence="10">Nuclear mRNA splicing factor-associated protein</fullName>
    </submittedName>
</protein>
<keyword evidence="7" id="KW-0175">Coiled coil</keyword>
<dbReference type="PANTHER" id="PTHR15608:SF0">
    <property type="entry name" value="HIV TAT-SPECIFIC FACTOR 1"/>
    <property type="match status" value="1"/>
</dbReference>
<dbReference type="PROSITE" id="PS50102">
    <property type="entry name" value="RRM"/>
    <property type="match status" value="1"/>
</dbReference>
<proteinExistence type="inferred from homology"/>
<comment type="similarity">
    <text evidence="1">Belongs to the HTATSF1 family.</text>
</comment>
<evidence type="ECO:0000313" key="10">
    <source>
        <dbReference type="EMBL" id="KAH7130654.1"/>
    </source>
</evidence>
<feature type="region of interest" description="Disordered" evidence="8">
    <location>
        <begin position="340"/>
        <end position="366"/>
    </location>
</feature>
<dbReference type="Pfam" id="PF00076">
    <property type="entry name" value="RRM_1"/>
    <property type="match status" value="1"/>
</dbReference>
<dbReference type="InterPro" id="IPR000504">
    <property type="entry name" value="RRM_dom"/>
</dbReference>
<evidence type="ECO:0000256" key="3">
    <source>
        <dbReference type="ARBA" id="ARBA00022737"/>
    </source>
</evidence>
<comment type="caution">
    <text evidence="10">The sequence shown here is derived from an EMBL/GenBank/DDBJ whole genome shotgun (WGS) entry which is preliminary data.</text>
</comment>
<dbReference type="GO" id="GO:0005684">
    <property type="term" value="C:U2-type spliceosomal complex"/>
    <property type="evidence" value="ECO:0007669"/>
    <property type="project" value="TreeGrafter"/>
</dbReference>
<dbReference type="InterPro" id="IPR035979">
    <property type="entry name" value="RBD_domain_sf"/>
</dbReference>
<feature type="region of interest" description="Disordered" evidence="8">
    <location>
        <begin position="1"/>
        <end position="21"/>
    </location>
</feature>
<feature type="domain" description="RRM" evidence="9">
    <location>
        <begin position="107"/>
        <end position="194"/>
    </location>
</feature>
<dbReference type="InterPro" id="IPR034393">
    <property type="entry name" value="TatSF1-like"/>
</dbReference>
<accession>A0A9P9ITS2</accession>
<dbReference type="EMBL" id="JAGMWT010000004">
    <property type="protein sequence ID" value="KAH7130654.1"/>
    <property type="molecule type" value="Genomic_DNA"/>
</dbReference>
<evidence type="ECO:0000256" key="7">
    <source>
        <dbReference type="SAM" id="Coils"/>
    </source>
</evidence>
<organism evidence="10 11">
    <name type="scientific">Dendryphion nanum</name>
    <dbReference type="NCBI Taxonomy" id="256645"/>
    <lineage>
        <taxon>Eukaryota</taxon>
        <taxon>Fungi</taxon>
        <taxon>Dikarya</taxon>
        <taxon>Ascomycota</taxon>
        <taxon>Pezizomycotina</taxon>
        <taxon>Dothideomycetes</taxon>
        <taxon>Pleosporomycetidae</taxon>
        <taxon>Pleosporales</taxon>
        <taxon>Torulaceae</taxon>
        <taxon>Dendryphion</taxon>
    </lineage>
</organism>
<evidence type="ECO:0000256" key="2">
    <source>
        <dbReference type="ARBA" id="ARBA00022664"/>
    </source>
</evidence>
<dbReference type="SMART" id="SM00360">
    <property type="entry name" value="RRM"/>
    <property type="match status" value="2"/>
</dbReference>
<feature type="compositionally biased region" description="Basic and acidic residues" evidence="8">
    <location>
        <begin position="91"/>
        <end position="104"/>
    </location>
</feature>
<gene>
    <name evidence="10" type="ORF">B0J11DRAFT_603010</name>
</gene>
<keyword evidence="11" id="KW-1185">Reference proteome</keyword>
<dbReference type="FunFam" id="3.30.70.330:FF:000105">
    <property type="entry name" value="HIV Tat-specific factor 1 homolog"/>
    <property type="match status" value="1"/>
</dbReference>
<evidence type="ECO:0000256" key="5">
    <source>
        <dbReference type="ARBA" id="ARBA00023187"/>
    </source>
</evidence>
<feature type="region of interest" description="Disordered" evidence="8">
    <location>
        <begin position="64"/>
        <end position="104"/>
    </location>
</feature>
<dbReference type="PANTHER" id="PTHR15608">
    <property type="entry name" value="SPLICING FACTOR U2AF-ASSOCIATED PROTEIN 2"/>
    <property type="match status" value="1"/>
</dbReference>
<reference evidence="10" key="1">
    <citation type="journal article" date="2021" name="Nat. Commun.">
        <title>Genetic determinants of endophytism in the Arabidopsis root mycobiome.</title>
        <authorList>
            <person name="Mesny F."/>
            <person name="Miyauchi S."/>
            <person name="Thiergart T."/>
            <person name="Pickel B."/>
            <person name="Atanasova L."/>
            <person name="Karlsson M."/>
            <person name="Huettel B."/>
            <person name="Barry K.W."/>
            <person name="Haridas S."/>
            <person name="Chen C."/>
            <person name="Bauer D."/>
            <person name="Andreopoulos W."/>
            <person name="Pangilinan J."/>
            <person name="LaButti K."/>
            <person name="Riley R."/>
            <person name="Lipzen A."/>
            <person name="Clum A."/>
            <person name="Drula E."/>
            <person name="Henrissat B."/>
            <person name="Kohler A."/>
            <person name="Grigoriev I.V."/>
            <person name="Martin F.M."/>
            <person name="Hacquard S."/>
        </authorList>
    </citation>
    <scope>NUCLEOTIDE SEQUENCE</scope>
    <source>
        <strain evidence="10">MPI-CAGE-CH-0243</strain>
    </source>
</reference>
<evidence type="ECO:0000313" key="11">
    <source>
        <dbReference type="Proteomes" id="UP000700596"/>
    </source>
</evidence>
<keyword evidence="3" id="KW-0677">Repeat</keyword>
<sequence>MASSTPKPFPKDPETFLQDDRIGYSRADDKYLLWEDNKEWEWNPQTEGWFLPATEDEVAAFQQAYGGPANDDDEAEAGAASAQANKKRKNAKDPEANNKKTRVQENRAVYVSNLPLDTKLEEIETEFSKYGVIDQGVDGSKRIKMYADEDGNFKGEALVIYFKKASVAMAINMADDYWFRPGDTQKISVKEADMSYKRHQDGKEVKLVRKDKKANERNRAELNRKLADWSDDDDVSKEAFAPPTNKWNKYVIIKKAFTLEELDEDPVVLAEIKEDILSEAEKFGDVTKVVLYDKEPEGIVSVRFKEIKDAEAFKDKTHGRLFGQVLEAYLADDRPKFKKSGKVVESDDEEEAQQSEKVVSQPAPAS</sequence>
<evidence type="ECO:0000259" key="9">
    <source>
        <dbReference type="PROSITE" id="PS50102"/>
    </source>
</evidence>
<dbReference type="Gene3D" id="3.30.70.330">
    <property type="match status" value="2"/>
</dbReference>
<keyword evidence="2" id="KW-0507">mRNA processing</keyword>
<feature type="compositionally biased region" description="Basic and acidic residues" evidence="8">
    <location>
        <begin position="9"/>
        <end position="21"/>
    </location>
</feature>
<evidence type="ECO:0000256" key="6">
    <source>
        <dbReference type="PROSITE-ProRule" id="PRU00176"/>
    </source>
</evidence>
<dbReference type="Proteomes" id="UP000700596">
    <property type="component" value="Unassembled WGS sequence"/>
</dbReference>
<keyword evidence="4 6" id="KW-0694">RNA-binding</keyword>
<dbReference type="GO" id="GO:0003723">
    <property type="term" value="F:RNA binding"/>
    <property type="evidence" value="ECO:0007669"/>
    <property type="project" value="UniProtKB-UniRule"/>
</dbReference>
<evidence type="ECO:0000256" key="1">
    <source>
        <dbReference type="ARBA" id="ARBA00007747"/>
    </source>
</evidence>
<evidence type="ECO:0000256" key="4">
    <source>
        <dbReference type="ARBA" id="ARBA00022884"/>
    </source>
</evidence>
<dbReference type="SUPFAM" id="SSF54928">
    <property type="entry name" value="RNA-binding domain, RBD"/>
    <property type="match status" value="2"/>
</dbReference>
<dbReference type="InterPro" id="IPR012677">
    <property type="entry name" value="Nucleotide-bd_a/b_plait_sf"/>
</dbReference>
<dbReference type="GO" id="GO:0000398">
    <property type="term" value="P:mRNA splicing, via spliceosome"/>
    <property type="evidence" value="ECO:0007669"/>
    <property type="project" value="UniProtKB-ARBA"/>
</dbReference>
<dbReference type="AlphaFoldDB" id="A0A9P9ITS2"/>
<evidence type="ECO:0000256" key="8">
    <source>
        <dbReference type="SAM" id="MobiDB-lite"/>
    </source>
</evidence>
<feature type="coiled-coil region" evidence="7">
    <location>
        <begin position="205"/>
        <end position="232"/>
    </location>
</feature>
<keyword evidence="5" id="KW-0508">mRNA splicing</keyword>
<dbReference type="OrthoDB" id="10258585at2759"/>